<proteinExistence type="predicted"/>
<name>A0A9D4L7K8_DREPO</name>
<sequence>MEFRANKRIKLSSQKGPSPLDLARTYCQNYVDPPGFEVKTVDDVIGEGVFATKPF</sequence>
<organism evidence="1 2">
    <name type="scientific">Dreissena polymorpha</name>
    <name type="common">Zebra mussel</name>
    <name type="synonym">Mytilus polymorpha</name>
    <dbReference type="NCBI Taxonomy" id="45954"/>
    <lineage>
        <taxon>Eukaryota</taxon>
        <taxon>Metazoa</taxon>
        <taxon>Spiralia</taxon>
        <taxon>Lophotrochozoa</taxon>
        <taxon>Mollusca</taxon>
        <taxon>Bivalvia</taxon>
        <taxon>Autobranchia</taxon>
        <taxon>Heteroconchia</taxon>
        <taxon>Euheterodonta</taxon>
        <taxon>Imparidentia</taxon>
        <taxon>Neoheterodontei</taxon>
        <taxon>Myida</taxon>
        <taxon>Dreissenoidea</taxon>
        <taxon>Dreissenidae</taxon>
        <taxon>Dreissena</taxon>
    </lineage>
</organism>
<keyword evidence="2" id="KW-1185">Reference proteome</keyword>
<dbReference type="AlphaFoldDB" id="A0A9D4L7K8"/>
<comment type="caution">
    <text evidence="1">The sequence shown here is derived from an EMBL/GenBank/DDBJ whole genome shotgun (WGS) entry which is preliminary data.</text>
</comment>
<evidence type="ECO:0000313" key="2">
    <source>
        <dbReference type="Proteomes" id="UP000828390"/>
    </source>
</evidence>
<dbReference type="Proteomes" id="UP000828390">
    <property type="component" value="Unassembled WGS sequence"/>
</dbReference>
<dbReference type="EMBL" id="JAIWYP010000003">
    <property type="protein sequence ID" value="KAH3853507.1"/>
    <property type="molecule type" value="Genomic_DNA"/>
</dbReference>
<gene>
    <name evidence="1" type="ORF">DPMN_096032</name>
</gene>
<accession>A0A9D4L7K8</accession>
<reference evidence="1" key="1">
    <citation type="journal article" date="2019" name="bioRxiv">
        <title>The Genome of the Zebra Mussel, Dreissena polymorpha: A Resource for Invasive Species Research.</title>
        <authorList>
            <person name="McCartney M.A."/>
            <person name="Auch B."/>
            <person name="Kono T."/>
            <person name="Mallez S."/>
            <person name="Zhang Y."/>
            <person name="Obille A."/>
            <person name="Becker A."/>
            <person name="Abrahante J.E."/>
            <person name="Garbe J."/>
            <person name="Badalamenti J.P."/>
            <person name="Herman A."/>
            <person name="Mangelson H."/>
            <person name="Liachko I."/>
            <person name="Sullivan S."/>
            <person name="Sone E.D."/>
            <person name="Koren S."/>
            <person name="Silverstein K.A.T."/>
            <person name="Beckman K.B."/>
            <person name="Gohl D.M."/>
        </authorList>
    </citation>
    <scope>NUCLEOTIDE SEQUENCE</scope>
    <source>
        <strain evidence="1">Duluth1</strain>
        <tissue evidence="1">Whole animal</tissue>
    </source>
</reference>
<protein>
    <submittedName>
        <fullName evidence="1">Uncharacterized protein</fullName>
    </submittedName>
</protein>
<reference evidence="1" key="2">
    <citation type="submission" date="2020-11" db="EMBL/GenBank/DDBJ databases">
        <authorList>
            <person name="McCartney M.A."/>
            <person name="Auch B."/>
            <person name="Kono T."/>
            <person name="Mallez S."/>
            <person name="Becker A."/>
            <person name="Gohl D.M."/>
            <person name="Silverstein K.A.T."/>
            <person name="Koren S."/>
            <person name="Bechman K.B."/>
            <person name="Herman A."/>
            <person name="Abrahante J.E."/>
            <person name="Garbe J."/>
        </authorList>
    </citation>
    <scope>NUCLEOTIDE SEQUENCE</scope>
    <source>
        <strain evidence="1">Duluth1</strain>
        <tissue evidence="1">Whole animal</tissue>
    </source>
</reference>
<evidence type="ECO:0000313" key="1">
    <source>
        <dbReference type="EMBL" id="KAH3853507.1"/>
    </source>
</evidence>